<evidence type="ECO:0000256" key="4">
    <source>
        <dbReference type="ARBA" id="ARBA00022741"/>
    </source>
</evidence>
<dbReference type="SMART" id="SM00133">
    <property type="entry name" value="S_TK_X"/>
    <property type="match status" value="1"/>
</dbReference>
<dbReference type="InterPro" id="IPR000961">
    <property type="entry name" value="AGC-kinase_C"/>
</dbReference>
<evidence type="ECO:0000256" key="6">
    <source>
        <dbReference type="ARBA" id="ARBA00022840"/>
    </source>
</evidence>
<evidence type="ECO:0000313" key="11">
    <source>
        <dbReference type="EMBL" id="GAA5797059.1"/>
    </source>
</evidence>
<protein>
    <recommendedName>
        <fullName evidence="13">Non-specific serine/threonine protein kinase</fullName>
    </recommendedName>
</protein>
<dbReference type="Gene3D" id="3.30.200.20">
    <property type="entry name" value="Phosphorylase Kinase, domain 1"/>
    <property type="match status" value="1"/>
</dbReference>
<evidence type="ECO:0000259" key="9">
    <source>
        <dbReference type="PROSITE" id="PS50011"/>
    </source>
</evidence>
<evidence type="ECO:0000256" key="7">
    <source>
        <dbReference type="PROSITE-ProRule" id="PRU10141"/>
    </source>
</evidence>
<evidence type="ECO:0000256" key="5">
    <source>
        <dbReference type="ARBA" id="ARBA00022777"/>
    </source>
</evidence>
<feature type="binding site" evidence="7">
    <location>
        <position position="103"/>
    </location>
    <ligand>
        <name>ATP</name>
        <dbReference type="ChEBI" id="CHEBI:30616"/>
    </ligand>
</feature>
<dbReference type="InterPro" id="IPR011009">
    <property type="entry name" value="Kinase-like_dom_sf"/>
</dbReference>
<reference evidence="11 12" key="1">
    <citation type="submission" date="2024-04" db="EMBL/GenBank/DDBJ databases">
        <title>genome sequences of Mucor flavus KT1a and Helicostylum pulchrum KT1b strains isolation_sourced from the surface of a dry-aged beef.</title>
        <authorList>
            <person name="Toyotome T."/>
            <person name="Hosono M."/>
            <person name="Torimaru M."/>
            <person name="Fukuda K."/>
            <person name="Mikami N."/>
        </authorList>
    </citation>
    <scope>NUCLEOTIDE SEQUENCE [LARGE SCALE GENOMIC DNA]</scope>
    <source>
        <strain evidence="11 12">KT1b</strain>
    </source>
</reference>
<dbReference type="SMART" id="SM00220">
    <property type="entry name" value="S_TKc"/>
    <property type="match status" value="1"/>
</dbReference>
<dbReference type="Pfam" id="PF00069">
    <property type="entry name" value="Pkinase"/>
    <property type="match status" value="1"/>
</dbReference>
<keyword evidence="1 8" id="KW-0723">Serine/threonine-protein kinase</keyword>
<feature type="domain" description="Protein kinase" evidence="9">
    <location>
        <begin position="74"/>
        <end position="331"/>
    </location>
</feature>
<dbReference type="InterPro" id="IPR017441">
    <property type="entry name" value="Protein_kinase_ATP_BS"/>
</dbReference>
<dbReference type="PROSITE" id="PS50011">
    <property type="entry name" value="PROTEIN_KINASE_DOM"/>
    <property type="match status" value="1"/>
</dbReference>
<dbReference type="PROSITE" id="PS00108">
    <property type="entry name" value="PROTEIN_KINASE_ST"/>
    <property type="match status" value="1"/>
</dbReference>
<evidence type="ECO:0008006" key="13">
    <source>
        <dbReference type="Google" id="ProtNLM"/>
    </source>
</evidence>
<dbReference type="PROSITE" id="PS00107">
    <property type="entry name" value="PROTEIN_KINASE_ATP"/>
    <property type="match status" value="1"/>
</dbReference>
<comment type="similarity">
    <text evidence="8">Belongs to the protein kinase superfamily.</text>
</comment>
<dbReference type="Pfam" id="PF00433">
    <property type="entry name" value="Pkinase_C"/>
    <property type="match status" value="1"/>
</dbReference>
<keyword evidence="5" id="KW-0418">Kinase</keyword>
<comment type="caution">
    <text evidence="11">The sequence shown here is derived from an EMBL/GenBank/DDBJ whole genome shotgun (WGS) entry which is preliminary data.</text>
</comment>
<proteinExistence type="inferred from homology"/>
<keyword evidence="4 7" id="KW-0547">Nucleotide-binding</keyword>
<evidence type="ECO:0000256" key="3">
    <source>
        <dbReference type="ARBA" id="ARBA00022679"/>
    </source>
</evidence>
<dbReference type="SUPFAM" id="SSF56112">
    <property type="entry name" value="Protein kinase-like (PK-like)"/>
    <property type="match status" value="1"/>
</dbReference>
<keyword evidence="6 7" id="KW-0067">ATP-binding</keyword>
<dbReference type="Proteomes" id="UP001476247">
    <property type="component" value="Unassembled WGS sequence"/>
</dbReference>
<name>A0ABP9XQH3_9FUNG</name>
<dbReference type="EMBL" id="BAABUJ010000007">
    <property type="protein sequence ID" value="GAA5797059.1"/>
    <property type="molecule type" value="Genomic_DNA"/>
</dbReference>
<evidence type="ECO:0000256" key="2">
    <source>
        <dbReference type="ARBA" id="ARBA00022553"/>
    </source>
</evidence>
<dbReference type="InterPro" id="IPR017892">
    <property type="entry name" value="Pkinase_C"/>
</dbReference>
<sequence>MTTVFEFDDLPSTLISTLDDEITESGYSSEVDTTEPRKIPMDAKLYEVPLEENFISSSISTAPSAPRKVSLDDFEILKLLGRGAYGKVMLCRHIESGILYAMKVLKKASLFVHSKNAEHTKAERQILEEVGHPFIVHLYYAFQTNDRLYLILEYATGGELFTHMATEHMFTEDVARFYLAELLLALEHLHGLGIVYRDLKPENCLLDGEGHVLLTDFGLSKVSLEGSRTNTVCGTAEYMAPEILMELNYDKSVDFWTFGILMFEMLTGCTPFRCGNKKKTLDAILKKKLQIPYYISADAKDLLIRLLRKNPNVRLGSGEDGLEKIKSHRFFKKVDWDELKTRTVTPPITPIVTDPSLAENFDEEFTSEIIKDTPIDGGNLDSKMKDYFLNFSYVAQPSHLSKVFGK</sequence>
<feature type="domain" description="AGC-kinase C-terminal" evidence="10">
    <location>
        <begin position="332"/>
        <end position="403"/>
    </location>
</feature>
<keyword evidence="12" id="KW-1185">Reference proteome</keyword>
<dbReference type="Gene3D" id="1.10.510.10">
    <property type="entry name" value="Transferase(Phosphotransferase) domain 1"/>
    <property type="match status" value="1"/>
</dbReference>
<dbReference type="PANTHER" id="PTHR24351">
    <property type="entry name" value="RIBOSOMAL PROTEIN S6 KINASE"/>
    <property type="match status" value="1"/>
</dbReference>
<dbReference type="InterPro" id="IPR000719">
    <property type="entry name" value="Prot_kinase_dom"/>
</dbReference>
<keyword evidence="2" id="KW-0597">Phosphoprotein</keyword>
<evidence type="ECO:0000256" key="1">
    <source>
        <dbReference type="ARBA" id="ARBA00022527"/>
    </source>
</evidence>
<evidence type="ECO:0000256" key="8">
    <source>
        <dbReference type="RuleBase" id="RU000304"/>
    </source>
</evidence>
<organism evidence="11 12">
    <name type="scientific">Helicostylum pulchrum</name>
    <dbReference type="NCBI Taxonomy" id="562976"/>
    <lineage>
        <taxon>Eukaryota</taxon>
        <taxon>Fungi</taxon>
        <taxon>Fungi incertae sedis</taxon>
        <taxon>Mucoromycota</taxon>
        <taxon>Mucoromycotina</taxon>
        <taxon>Mucoromycetes</taxon>
        <taxon>Mucorales</taxon>
        <taxon>Mucorineae</taxon>
        <taxon>Mucoraceae</taxon>
        <taxon>Helicostylum</taxon>
    </lineage>
</organism>
<dbReference type="PROSITE" id="PS51285">
    <property type="entry name" value="AGC_KINASE_CTER"/>
    <property type="match status" value="1"/>
</dbReference>
<dbReference type="InterPro" id="IPR008271">
    <property type="entry name" value="Ser/Thr_kinase_AS"/>
</dbReference>
<evidence type="ECO:0000259" key="10">
    <source>
        <dbReference type="PROSITE" id="PS51285"/>
    </source>
</evidence>
<keyword evidence="3" id="KW-0808">Transferase</keyword>
<gene>
    <name evidence="11" type="ORF">HPULCUR_002437</name>
</gene>
<accession>A0ABP9XQH3</accession>
<evidence type="ECO:0000313" key="12">
    <source>
        <dbReference type="Proteomes" id="UP001476247"/>
    </source>
</evidence>